<dbReference type="InterPro" id="IPR040350">
    <property type="entry name" value="TMEM272"/>
</dbReference>
<dbReference type="GeneID" id="122145590"/>
<dbReference type="Ensembl" id="ENSCCRT00015073252.1">
    <property type="protein sequence ID" value="ENSCCRP00015070951.1"/>
    <property type="gene ID" value="ENSCCRG00015028743.1"/>
</dbReference>
<reference evidence="2" key="2">
    <citation type="submission" date="2025-05" db="UniProtKB">
        <authorList>
            <consortium name="Ensembl"/>
        </authorList>
    </citation>
    <scope>IDENTIFICATION</scope>
</reference>
<feature type="transmembrane region" description="Helical" evidence="1">
    <location>
        <begin position="99"/>
        <end position="121"/>
    </location>
</feature>
<dbReference type="RefSeq" id="XP_042615624.1">
    <property type="nucleotide sequence ID" value="XM_042759690.1"/>
</dbReference>
<keyword evidence="1" id="KW-0472">Membrane</keyword>
<evidence type="ECO:0000313" key="2">
    <source>
        <dbReference type="Ensembl" id="ENSCCRP00015070951.1"/>
    </source>
</evidence>
<feature type="transmembrane region" description="Helical" evidence="1">
    <location>
        <begin position="141"/>
        <end position="168"/>
    </location>
</feature>
<sequence length="178" mass="19714">MLCIGTMDPKQMWNYMSSPPKTSITCLVITKPLSLALPIAQIAIGAVYLKDCPQQHYIPVYVLVCGVFSALLALLSCLPCARQTEEVGGQTTLGRICNVWNGLVSTFLFCWMISGSVWVYSIYPPNYNQTLARDSYCNKTLYLFAFWTTTLAYILLGVALFIGCCFCIRACICGLAKD</sequence>
<protein>
    <submittedName>
        <fullName evidence="2">Si:dkey-19b23.12</fullName>
    </submittedName>
    <submittedName>
        <fullName evidence="4">Transmembrane protein 272-like isoform X1</fullName>
    </submittedName>
</protein>
<organism evidence="2 3">
    <name type="scientific">Cyprinus carpio</name>
    <name type="common">Common carp</name>
    <dbReference type="NCBI Taxonomy" id="7962"/>
    <lineage>
        <taxon>Eukaryota</taxon>
        <taxon>Metazoa</taxon>
        <taxon>Chordata</taxon>
        <taxon>Craniata</taxon>
        <taxon>Vertebrata</taxon>
        <taxon>Euteleostomi</taxon>
        <taxon>Actinopterygii</taxon>
        <taxon>Neopterygii</taxon>
        <taxon>Teleostei</taxon>
        <taxon>Ostariophysi</taxon>
        <taxon>Cypriniformes</taxon>
        <taxon>Cyprinidae</taxon>
        <taxon>Cyprininae</taxon>
        <taxon>Cyprinus</taxon>
    </lineage>
</organism>
<dbReference type="Proteomes" id="UP000694700">
    <property type="component" value="Unplaced"/>
</dbReference>
<gene>
    <name evidence="2 4" type="primary">LOC122145590</name>
</gene>
<proteinExistence type="predicted"/>
<dbReference type="AlphaFoldDB" id="A0A8C1WVJ3"/>
<reference evidence="4" key="1">
    <citation type="submission" date="2025-04" db="UniProtKB">
        <authorList>
            <consortium name="RefSeq"/>
        </authorList>
    </citation>
    <scope>IDENTIFICATION</scope>
    <source>
        <tissue evidence="4">Muscle</tissue>
    </source>
</reference>
<feature type="transmembrane region" description="Helical" evidence="1">
    <location>
        <begin position="58"/>
        <end position="78"/>
    </location>
</feature>
<keyword evidence="1" id="KW-1133">Transmembrane helix</keyword>
<name>A0A8C1WVJ3_CYPCA</name>
<evidence type="ECO:0000313" key="3">
    <source>
        <dbReference type="Proteomes" id="UP000694700"/>
    </source>
</evidence>
<dbReference type="PANTHER" id="PTHR33444:SF2">
    <property type="entry name" value="MARVEL DOMAIN-CONTAINING PROTEIN"/>
    <property type="match status" value="1"/>
</dbReference>
<dbReference type="Proteomes" id="UP001155660">
    <property type="component" value="Chromosome A7"/>
</dbReference>
<evidence type="ECO:0000256" key="1">
    <source>
        <dbReference type="SAM" id="Phobius"/>
    </source>
</evidence>
<dbReference type="KEGG" id="ccar:122145590"/>
<dbReference type="OrthoDB" id="6157510at2759"/>
<accession>A0A8C1WVJ3</accession>
<keyword evidence="1" id="KW-0812">Transmembrane</keyword>
<evidence type="ECO:0000313" key="4">
    <source>
        <dbReference type="RefSeq" id="XP_042615624.1"/>
    </source>
</evidence>
<dbReference type="PANTHER" id="PTHR33444">
    <property type="entry name" value="SI:DKEY-19B23.12-RELATED"/>
    <property type="match status" value="1"/>
</dbReference>